<feature type="domain" description="VOC" evidence="2">
    <location>
        <begin position="174"/>
        <end position="296"/>
    </location>
</feature>
<gene>
    <name evidence="3" type="ordered locus">Rcas_2280</name>
</gene>
<dbReference type="SUPFAM" id="SSF54593">
    <property type="entry name" value="Glyoxalase/Bleomycin resistance protein/Dihydroxybiphenyl dioxygenase"/>
    <property type="match status" value="2"/>
</dbReference>
<keyword evidence="3" id="KW-0223">Dioxygenase</keyword>
<dbReference type="AlphaFoldDB" id="A7NLI0"/>
<evidence type="ECO:0000259" key="2">
    <source>
        <dbReference type="PROSITE" id="PS51819"/>
    </source>
</evidence>
<evidence type="ECO:0000313" key="4">
    <source>
        <dbReference type="Proteomes" id="UP000000263"/>
    </source>
</evidence>
<evidence type="ECO:0000256" key="1">
    <source>
        <dbReference type="ARBA" id="ARBA00022723"/>
    </source>
</evidence>
<dbReference type="CDD" id="cd07255">
    <property type="entry name" value="VOC_BsCatE_like_N"/>
    <property type="match status" value="1"/>
</dbReference>
<dbReference type="GO" id="GO:0004462">
    <property type="term" value="F:lactoylglutathione lyase activity"/>
    <property type="evidence" value="ECO:0007669"/>
    <property type="project" value="InterPro"/>
</dbReference>
<protein>
    <submittedName>
        <fullName evidence="3">Glyoxalase/bleomycin resistance protein/dioxygenase</fullName>
    </submittedName>
</protein>
<dbReference type="eggNOG" id="COG2514">
    <property type="taxonomic scope" value="Bacteria"/>
</dbReference>
<name>A7NLI0_ROSCS</name>
<keyword evidence="1" id="KW-0479">Metal-binding</keyword>
<dbReference type="InterPro" id="IPR029068">
    <property type="entry name" value="Glyas_Bleomycin-R_OHBP_Dase"/>
</dbReference>
<accession>A7NLI0</accession>
<dbReference type="Gene3D" id="3.10.180.10">
    <property type="entry name" value="2,3-Dihydroxybiphenyl 1,2-Dioxygenase, domain 1"/>
    <property type="match status" value="2"/>
</dbReference>
<dbReference type="InterPro" id="IPR037523">
    <property type="entry name" value="VOC_core"/>
</dbReference>
<dbReference type="InterPro" id="IPR018146">
    <property type="entry name" value="Glyoxalase_1_CS"/>
</dbReference>
<dbReference type="GO" id="GO:0046872">
    <property type="term" value="F:metal ion binding"/>
    <property type="evidence" value="ECO:0007669"/>
    <property type="project" value="UniProtKB-KW"/>
</dbReference>
<dbReference type="Proteomes" id="UP000000263">
    <property type="component" value="Chromosome"/>
</dbReference>
<evidence type="ECO:0000313" key="3">
    <source>
        <dbReference type="EMBL" id="ABU58363.1"/>
    </source>
</evidence>
<organism evidence="3 4">
    <name type="scientific">Roseiflexus castenholzii (strain DSM 13941 / HLO8)</name>
    <dbReference type="NCBI Taxonomy" id="383372"/>
    <lineage>
        <taxon>Bacteria</taxon>
        <taxon>Bacillati</taxon>
        <taxon>Chloroflexota</taxon>
        <taxon>Chloroflexia</taxon>
        <taxon>Chloroflexales</taxon>
        <taxon>Roseiflexineae</taxon>
        <taxon>Roseiflexaceae</taxon>
        <taxon>Roseiflexus</taxon>
    </lineage>
</organism>
<dbReference type="PROSITE" id="PS00934">
    <property type="entry name" value="GLYOXALASE_I_1"/>
    <property type="match status" value="1"/>
</dbReference>
<dbReference type="STRING" id="383372.Rcas_2280"/>
<dbReference type="OrthoDB" id="9792626at2"/>
<sequence>MTNNNASGTIPPETTIGTVHLTVADLKRACAFYTETIGFQAMRRTHQSAILGVSERPLLLLTELPGARRARGVTGLYHFAILLPSRRDLAITLAHLLELRTPLQGASDHAVSEAIYLADPDGNGIEIYRDRPRTEWPRAGSQVRMTVDPFDADGVLGELNRVPATWSGLPAGTIIGHIHLHVAHLAPARWFYCDVLGFAFMQRFGSSAEFVAAGGYHHHIGYNVWAGIGAPPSSPNMAGLRWFTLRLPDSASVDAILRRAASAGLMIDATPATEAYNRSLPLLRDPSGHGVALDVGVVV</sequence>
<dbReference type="KEGG" id="rca:Rcas_2280"/>
<dbReference type="RefSeq" id="WP_012120787.1">
    <property type="nucleotide sequence ID" value="NC_009767.1"/>
</dbReference>
<keyword evidence="4" id="KW-1185">Reference proteome</keyword>
<reference evidence="3 4" key="1">
    <citation type="submission" date="2007-08" db="EMBL/GenBank/DDBJ databases">
        <title>Complete sequence of Roseiflexus castenholzii DSM 13941.</title>
        <authorList>
            <consortium name="US DOE Joint Genome Institute"/>
            <person name="Copeland A."/>
            <person name="Lucas S."/>
            <person name="Lapidus A."/>
            <person name="Barry K."/>
            <person name="Glavina del Rio T."/>
            <person name="Dalin E."/>
            <person name="Tice H."/>
            <person name="Pitluck S."/>
            <person name="Thompson L.S."/>
            <person name="Brettin T."/>
            <person name="Bruce D."/>
            <person name="Detter J.C."/>
            <person name="Han C."/>
            <person name="Tapia R."/>
            <person name="Schmutz J."/>
            <person name="Larimer F."/>
            <person name="Land M."/>
            <person name="Hauser L."/>
            <person name="Kyrpides N."/>
            <person name="Mikhailova N."/>
            <person name="Bryant D.A."/>
            <person name="Hanada S."/>
            <person name="Tsukatani Y."/>
            <person name="Richardson P."/>
        </authorList>
    </citation>
    <scope>NUCLEOTIDE SEQUENCE [LARGE SCALE GENOMIC DNA]</scope>
    <source>
        <strain evidence="4">DSM 13941 / HLO8</strain>
    </source>
</reference>
<keyword evidence="3" id="KW-0560">Oxidoreductase</keyword>
<dbReference type="PANTHER" id="PTHR43279">
    <property type="entry name" value="CATECHOL-2,3-DIOXYGENASE"/>
    <property type="match status" value="1"/>
</dbReference>
<dbReference type="EMBL" id="CP000804">
    <property type="protein sequence ID" value="ABU58363.1"/>
    <property type="molecule type" value="Genomic_DNA"/>
</dbReference>
<dbReference type="Pfam" id="PF00903">
    <property type="entry name" value="Glyoxalase"/>
    <property type="match status" value="2"/>
</dbReference>
<dbReference type="PANTHER" id="PTHR43279:SF1">
    <property type="entry name" value="CATECHOL-2,3-DIOXYGENASE"/>
    <property type="match status" value="1"/>
</dbReference>
<dbReference type="GO" id="GO:0051213">
    <property type="term" value="F:dioxygenase activity"/>
    <property type="evidence" value="ECO:0007669"/>
    <property type="project" value="UniProtKB-KW"/>
</dbReference>
<proteinExistence type="predicted"/>
<dbReference type="HOGENOM" id="CLU_059557_0_0_0"/>
<dbReference type="PROSITE" id="PS51819">
    <property type="entry name" value="VOC"/>
    <property type="match status" value="2"/>
</dbReference>
<feature type="domain" description="VOC" evidence="2">
    <location>
        <begin position="15"/>
        <end position="130"/>
    </location>
</feature>
<dbReference type="InterPro" id="IPR004360">
    <property type="entry name" value="Glyas_Fos-R_dOase_dom"/>
</dbReference>